<dbReference type="PANTHER" id="PTHR13159">
    <property type="entry name" value="RADIAL SPOKEHEAD-RELATED"/>
    <property type="match status" value="1"/>
</dbReference>
<feature type="region of interest" description="Disordered" evidence="6">
    <location>
        <begin position="338"/>
        <end position="392"/>
    </location>
</feature>
<evidence type="ECO:0000256" key="4">
    <source>
        <dbReference type="ARBA" id="ARBA00023212"/>
    </source>
</evidence>
<comment type="subcellular location">
    <subcellularLocation>
        <location evidence="1">Cytoplasm</location>
        <location evidence="1">Cytoskeleton</location>
        <location evidence="1">Cilium axoneme</location>
    </subcellularLocation>
</comment>
<keyword evidence="7" id="KW-1185">Reference proteome</keyword>
<feature type="compositionally biased region" description="Basic and acidic residues" evidence="6">
    <location>
        <begin position="24"/>
        <end position="34"/>
    </location>
</feature>
<protein>
    <submittedName>
        <fullName evidence="8">Radial spoke head protein 6 homolog A</fullName>
    </submittedName>
</protein>
<sequence>MGDLPPDPEPPPQPTSSLRNSQVSERRRSREHSRPQPTVPEEVQQIPLDAQLLRGCRELVSSQINRGWSQGASLTPSENFIFQAEEAQRGGIEYPSLNTGFPSEVQPQTYSSEGRLQASHNASLILQQLQQGEGNLFQQLESAYQEPRADLLGQYTRYQREDLQFSQDTQHGPYLRDDPALQFSPSELGFMPFNMEVTEPEPRELAVQNAKAYLLQTSINCDLSLYEHLVNLLTKILNQRPKDPLFLLESLHRSTRLEFYSPGSGKVTVEKAGTAVPNIMEKAFYLEQAGVGLSSDESFRIFMALKQLVGQQPIHTCRFWGKILGLSRSYLVAEVEFREGEEEEEEEEEMMGGGDVMEAHGEESDEGNEGEEKATDVTRKPTWKPPPVVPKEESRNGANKYLYFVCNEPGRPWVRLPHVTPIQIVQARKIKKFFTGFLDAPVISYPPFPGNEANYLRAQIARISAATHISPLGFYQFGEEEGDEEEEGGAGRDSYEENPDFEGIPVLELVDSMANWVHHTQHILPQGRCTWVNPLQKTEEEELGEEEEKADEGIDEAGQEVGPPLLTPLSEDAEIMHMSPWTARLSCSLSPQYSVAVVRSNLWPGAYAYASAKKFENIYIGWGHKYSPENFNPSLPAPVQQEYPSGPEIVEMSDPTVEEEQALAAAEQEEEAEEAEEEDEGQDD</sequence>
<feature type="compositionally biased region" description="Acidic residues" evidence="6">
    <location>
        <begin position="339"/>
        <end position="350"/>
    </location>
</feature>
<evidence type="ECO:0000256" key="6">
    <source>
        <dbReference type="SAM" id="MobiDB-lite"/>
    </source>
</evidence>
<evidence type="ECO:0000256" key="5">
    <source>
        <dbReference type="ARBA" id="ARBA00023273"/>
    </source>
</evidence>
<gene>
    <name evidence="8" type="primary">RSPH6A</name>
</gene>
<keyword evidence="4" id="KW-0206">Cytoskeleton</keyword>
<feature type="region of interest" description="Disordered" evidence="6">
    <location>
        <begin position="479"/>
        <end position="498"/>
    </location>
</feature>
<keyword evidence="5" id="KW-0966">Cell projection</keyword>
<feature type="compositionally biased region" description="Basic and acidic residues" evidence="6">
    <location>
        <begin position="370"/>
        <end position="379"/>
    </location>
</feature>
<evidence type="ECO:0000256" key="3">
    <source>
        <dbReference type="ARBA" id="ARBA00023069"/>
    </source>
</evidence>
<dbReference type="Pfam" id="PF04712">
    <property type="entry name" value="Radial_spoke"/>
    <property type="match status" value="1"/>
</dbReference>
<dbReference type="GO" id="GO:0035082">
    <property type="term" value="P:axoneme assembly"/>
    <property type="evidence" value="ECO:0007669"/>
    <property type="project" value="TreeGrafter"/>
</dbReference>
<dbReference type="OrthoDB" id="272202at2759"/>
<dbReference type="GO" id="GO:0060294">
    <property type="term" value="P:cilium movement involved in cell motility"/>
    <property type="evidence" value="ECO:0007669"/>
    <property type="project" value="InterPro"/>
</dbReference>
<feature type="compositionally biased region" description="Acidic residues" evidence="6">
    <location>
        <begin position="539"/>
        <end position="558"/>
    </location>
</feature>
<dbReference type="FunCoup" id="A0A340XAZ0">
    <property type="interactions" value="207"/>
</dbReference>
<feature type="region of interest" description="Disordered" evidence="6">
    <location>
        <begin position="1"/>
        <end position="45"/>
    </location>
</feature>
<dbReference type="STRING" id="118797.A0A340XAZ0"/>
<dbReference type="InterPro" id="IPR006802">
    <property type="entry name" value="Radial_spoke"/>
</dbReference>
<organism evidence="7 8">
    <name type="scientific">Lipotes vexillifer</name>
    <name type="common">Yangtze river dolphin</name>
    <dbReference type="NCBI Taxonomy" id="118797"/>
    <lineage>
        <taxon>Eukaryota</taxon>
        <taxon>Metazoa</taxon>
        <taxon>Chordata</taxon>
        <taxon>Craniata</taxon>
        <taxon>Vertebrata</taxon>
        <taxon>Euteleostomi</taxon>
        <taxon>Mammalia</taxon>
        <taxon>Eutheria</taxon>
        <taxon>Laurasiatheria</taxon>
        <taxon>Artiodactyla</taxon>
        <taxon>Whippomorpha</taxon>
        <taxon>Cetacea</taxon>
        <taxon>Odontoceti</taxon>
        <taxon>Lipotidae</taxon>
        <taxon>Lipotes</taxon>
    </lineage>
</organism>
<keyword evidence="3" id="KW-0969">Cilium</keyword>
<dbReference type="AlphaFoldDB" id="A0A340XAZ0"/>
<proteinExistence type="predicted"/>
<feature type="compositionally biased region" description="Acidic residues" evidence="6">
    <location>
        <begin position="479"/>
        <end position="488"/>
    </location>
</feature>
<evidence type="ECO:0000256" key="2">
    <source>
        <dbReference type="ARBA" id="ARBA00022490"/>
    </source>
</evidence>
<name>A0A340XAZ0_LIPVE</name>
<dbReference type="KEGG" id="lve:103090840"/>
<feature type="compositionally biased region" description="Acidic residues" evidence="6">
    <location>
        <begin position="656"/>
        <end position="684"/>
    </location>
</feature>
<feature type="compositionally biased region" description="Pro residues" evidence="6">
    <location>
        <begin position="1"/>
        <end position="14"/>
    </location>
</feature>
<accession>A0A340XAZ0</accession>
<dbReference type="PANTHER" id="PTHR13159:SF1">
    <property type="entry name" value="RADIAL SPOKE HEAD PROTEIN 6 HOMOLOG A"/>
    <property type="match status" value="1"/>
</dbReference>
<reference evidence="8" key="1">
    <citation type="submission" date="2025-08" db="UniProtKB">
        <authorList>
            <consortium name="RefSeq"/>
        </authorList>
    </citation>
    <scope>IDENTIFICATION</scope>
</reference>
<dbReference type="CDD" id="cd22963">
    <property type="entry name" value="DD_CrRSP4-like"/>
    <property type="match status" value="1"/>
</dbReference>
<dbReference type="InParanoid" id="A0A340XAZ0"/>
<feature type="region of interest" description="Disordered" evidence="6">
    <location>
        <begin position="538"/>
        <end position="563"/>
    </location>
</feature>
<keyword evidence="2" id="KW-0963">Cytoplasm</keyword>
<dbReference type="Proteomes" id="UP000265300">
    <property type="component" value="Unplaced"/>
</dbReference>
<dbReference type="GeneID" id="103090840"/>
<feature type="region of interest" description="Disordered" evidence="6">
    <location>
        <begin position="633"/>
        <end position="684"/>
    </location>
</feature>
<dbReference type="RefSeq" id="XP_007458738.1">
    <property type="nucleotide sequence ID" value="XM_007458676.1"/>
</dbReference>
<evidence type="ECO:0000256" key="1">
    <source>
        <dbReference type="ARBA" id="ARBA00004430"/>
    </source>
</evidence>
<dbReference type="GO" id="GO:0001534">
    <property type="term" value="C:radial spoke"/>
    <property type="evidence" value="ECO:0007669"/>
    <property type="project" value="InterPro"/>
</dbReference>
<dbReference type="CTD" id="81492"/>
<evidence type="ECO:0000313" key="8">
    <source>
        <dbReference type="RefSeq" id="XP_007458738.1"/>
    </source>
</evidence>
<evidence type="ECO:0000313" key="7">
    <source>
        <dbReference type="Proteomes" id="UP000265300"/>
    </source>
</evidence>